<protein>
    <submittedName>
        <fullName evidence="11">Mechanosensitive ion channel protein</fullName>
    </submittedName>
</protein>
<dbReference type="SUPFAM" id="SSF50182">
    <property type="entry name" value="Sm-like ribonucleoproteins"/>
    <property type="match status" value="1"/>
</dbReference>
<evidence type="ECO:0000256" key="2">
    <source>
        <dbReference type="ARBA" id="ARBA00008017"/>
    </source>
</evidence>
<feature type="domain" description="Mechanosensitive ion channel transmembrane helices 2/3" evidence="10">
    <location>
        <begin position="72"/>
        <end position="113"/>
    </location>
</feature>
<dbReference type="Gene3D" id="1.10.287.1260">
    <property type="match status" value="1"/>
</dbReference>
<comment type="caution">
    <text evidence="11">The sequence shown here is derived from an EMBL/GenBank/DDBJ whole genome shotgun (WGS) entry which is preliminary data.</text>
</comment>
<keyword evidence="4 8" id="KW-0812">Transmembrane</keyword>
<name>A0AAV3JLW2_STRAG</name>
<feature type="transmembrane region" description="Helical" evidence="8">
    <location>
        <begin position="20"/>
        <end position="45"/>
    </location>
</feature>
<dbReference type="SUPFAM" id="SSF82861">
    <property type="entry name" value="Mechanosensitive channel protein MscS (YggB), transmembrane region"/>
    <property type="match status" value="1"/>
</dbReference>
<evidence type="ECO:0000256" key="8">
    <source>
        <dbReference type="SAM" id="Phobius"/>
    </source>
</evidence>
<accession>A0AAV3JLW2</accession>
<comment type="subcellular location">
    <subcellularLocation>
        <location evidence="1">Cell membrane</location>
        <topology evidence="1">Multi-pass membrane protein</topology>
    </subcellularLocation>
</comment>
<dbReference type="InterPro" id="IPR045276">
    <property type="entry name" value="YbiO_bact"/>
</dbReference>
<dbReference type="Gene3D" id="3.30.70.100">
    <property type="match status" value="1"/>
</dbReference>
<dbReference type="Pfam" id="PF21088">
    <property type="entry name" value="MS_channel_1st"/>
    <property type="match status" value="1"/>
</dbReference>
<dbReference type="SUPFAM" id="SSF82689">
    <property type="entry name" value="Mechanosensitive channel protein MscS (YggB), C-terminal domain"/>
    <property type="match status" value="1"/>
</dbReference>
<gene>
    <name evidence="11" type="ORF">SAG0055_04390</name>
</gene>
<dbReference type="Gene3D" id="2.30.30.60">
    <property type="match status" value="1"/>
</dbReference>
<evidence type="ECO:0000256" key="5">
    <source>
        <dbReference type="ARBA" id="ARBA00022989"/>
    </source>
</evidence>
<comment type="similarity">
    <text evidence="2">Belongs to the MscS (TC 1.A.23) family.</text>
</comment>
<dbReference type="PANTHER" id="PTHR30460:SF0">
    <property type="entry name" value="MODERATE CONDUCTANCE MECHANOSENSITIVE CHANNEL YBIO"/>
    <property type="match status" value="1"/>
</dbReference>
<keyword evidence="3" id="KW-1003">Cell membrane</keyword>
<evidence type="ECO:0000256" key="3">
    <source>
        <dbReference type="ARBA" id="ARBA00022475"/>
    </source>
</evidence>
<feature type="transmembrane region" description="Helical" evidence="8">
    <location>
        <begin position="66"/>
        <end position="87"/>
    </location>
</feature>
<dbReference type="Pfam" id="PF00924">
    <property type="entry name" value="MS_channel_2nd"/>
    <property type="match status" value="1"/>
</dbReference>
<evidence type="ECO:0000256" key="6">
    <source>
        <dbReference type="ARBA" id="ARBA00023136"/>
    </source>
</evidence>
<sequence length="280" mass="31505">MITLEKFIDHLNVEEVLFTFFTKLISILLLIIAFVIVRQVINYLFEKTVNRSLAFSRQKVARQKTLAKLSHNVLNYTLYFFLFYWILSILGVPISSLLAGAGIAGVAIGLGAQGFLSDVVNGFFILLENQFDVGDIINVGTVSGTVTNVGIRTTQIHDFDGTLHFIPNRNITIVSNKSRSNMRAQIDIPLFVHTNLDQISDIVTKINEEYVSKHPAIVGEPTVFGPTTNANGQFVYRINIFTQNGAQFDIYAEFYKLYQKAILEKGIDLPTYNFSNNHSR</sequence>
<dbReference type="InterPro" id="IPR011066">
    <property type="entry name" value="MscS_channel_C_sf"/>
</dbReference>
<keyword evidence="6 8" id="KW-0472">Membrane</keyword>
<dbReference type="InterPro" id="IPR023408">
    <property type="entry name" value="MscS_beta-dom_sf"/>
</dbReference>
<keyword evidence="5 8" id="KW-1133">Transmembrane helix</keyword>
<dbReference type="FunFam" id="2.30.30.60:FF:000001">
    <property type="entry name" value="MscS Mechanosensitive ion channel"/>
    <property type="match status" value="1"/>
</dbReference>
<proteinExistence type="inferred from homology"/>
<dbReference type="InterPro" id="IPR006685">
    <property type="entry name" value="MscS_channel_2nd"/>
</dbReference>
<evidence type="ECO:0000256" key="7">
    <source>
        <dbReference type="ARBA" id="ARBA00059688"/>
    </source>
</evidence>
<dbReference type="InterPro" id="IPR049142">
    <property type="entry name" value="MS_channel_1st"/>
</dbReference>
<feature type="transmembrane region" description="Helical" evidence="8">
    <location>
        <begin position="93"/>
        <end position="116"/>
    </location>
</feature>
<evidence type="ECO:0000256" key="4">
    <source>
        <dbReference type="ARBA" id="ARBA00022692"/>
    </source>
</evidence>
<evidence type="ECO:0000256" key="1">
    <source>
        <dbReference type="ARBA" id="ARBA00004651"/>
    </source>
</evidence>
<feature type="domain" description="Mechanosensitive ion channel MscS" evidence="9">
    <location>
        <begin position="116"/>
        <end position="178"/>
    </location>
</feature>
<dbReference type="EMBL" id="ANDB01000017">
    <property type="protein sequence ID" value="EPW16351.1"/>
    <property type="molecule type" value="Genomic_DNA"/>
</dbReference>
<organism evidence="11 12">
    <name type="scientific">Streptococcus agalactiae CCUG 29376</name>
    <dbReference type="NCBI Taxonomy" id="1105255"/>
    <lineage>
        <taxon>Bacteria</taxon>
        <taxon>Bacillati</taxon>
        <taxon>Bacillota</taxon>
        <taxon>Bacilli</taxon>
        <taxon>Lactobacillales</taxon>
        <taxon>Streptococcaceae</taxon>
        <taxon>Streptococcus</taxon>
    </lineage>
</organism>
<dbReference type="RefSeq" id="WP_000631145.1">
    <property type="nucleotide sequence ID" value="NZ_ANDB01000017.1"/>
</dbReference>
<dbReference type="GO" id="GO:0005886">
    <property type="term" value="C:plasma membrane"/>
    <property type="evidence" value="ECO:0007669"/>
    <property type="project" value="UniProtKB-SubCell"/>
</dbReference>
<evidence type="ECO:0000259" key="10">
    <source>
        <dbReference type="Pfam" id="PF21088"/>
    </source>
</evidence>
<evidence type="ECO:0000313" key="11">
    <source>
        <dbReference type="EMBL" id="EPW16351.1"/>
    </source>
</evidence>
<dbReference type="InterPro" id="IPR011014">
    <property type="entry name" value="MscS_channel_TM-2"/>
</dbReference>
<dbReference type="GO" id="GO:0008381">
    <property type="term" value="F:mechanosensitive monoatomic ion channel activity"/>
    <property type="evidence" value="ECO:0007669"/>
    <property type="project" value="InterPro"/>
</dbReference>
<evidence type="ECO:0000259" key="9">
    <source>
        <dbReference type="Pfam" id="PF00924"/>
    </source>
</evidence>
<comment type="function">
    <text evidence="7">May play a role in resistance to osmotic downshock.</text>
</comment>
<dbReference type="Proteomes" id="UP000015267">
    <property type="component" value="Unassembled WGS sequence"/>
</dbReference>
<dbReference type="PANTHER" id="PTHR30460">
    <property type="entry name" value="MODERATE CONDUCTANCE MECHANOSENSITIVE CHANNEL YBIO"/>
    <property type="match status" value="1"/>
</dbReference>
<reference evidence="11 12" key="1">
    <citation type="submission" date="2012-10" db="EMBL/GenBank/DDBJ databases">
        <authorList>
            <person name="Zadoks R.N."/>
            <person name="Moroni P."/>
            <person name="Richards V.P."/>
            <person name="Durkin S.A.S."/>
            <person name="Kim M."/>
            <person name="Pavinski Bitar P.D."/>
            <person name="Stanhope M.J."/>
            <person name="Town C.D."/>
            <person name="Venter J.C."/>
        </authorList>
    </citation>
    <scope>NUCLEOTIDE SEQUENCE [LARGE SCALE GENOMIC DNA]</scope>
    <source>
        <strain evidence="11 12">CCUG 29376</strain>
    </source>
</reference>
<dbReference type="AlphaFoldDB" id="A0AAV3JLW2"/>
<dbReference type="InterPro" id="IPR010920">
    <property type="entry name" value="LSM_dom_sf"/>
</dbReference>
<evidence type="ECO:0000313" key="12">
    <source>
        <dbReference type="Proteomes" id="UP000015267"/>
    </source>
</evidence>